<keyword evidence="3 7" id="KW-0812">Transmembrane</keyword>
<evidence type="ECO:0000256" key="4">
    <source>
        <dbReference type="ARBA" id="ARBA00022989"/>
    </source>
</evidence>
<evidence type="ECO:0000256" key="5">
    <source>
        <dbReference type="ARBA" id="ARBA00023136"/>
    </source>
</evidence>
<feature type="transmembrane region" description="Helical" evidence="7">
    <location>
        <begin position="155"/>
        <end position="173"/>
    </location>
</feature>
<comment type="caution">
    <text evidence="8">The sequence shown here is derived from an EMBL/GenBank/DDBJ whole genome shotgun (WGS) entry which is preliminary data.</text>
</comment>
<dbReference type="PANTHER" id="PTHR14255">
    <property type="entry name" value="CEREBLON"/>
    <property type="match status" value="1"/>
</dbReference>
<evidence type="ECO:0000313" key="9">
    <source>
        <dbReference type="Proteomes" id="UP001141552"/>
    </source>
</evidence>
<feature type="region of interest" description="Disordered" evidence="6">
    <location>
        <begin position="247"/>
        <end position="282"/>
    </location>
</feature>
<dbReference type="PANTHER" id="PTHR14255:SF24">
    <property type="entry name" value="SULFITE EXPORTER TAUE_SAFE FAMILY PROTEIN"/>
    <property type="match status" value="1"/>
</dbReference>
<proteinExistence type="inferred from homology"/>
<keyword evidence="5 7" id="KW-0472">Membrane</keyword>
<feature type="transmembrane region" description="Helical" evidence="7">
    <location>
        <begin position="293"/>
        <end position="313"/>
    </location>
</feature>
<feature type="transmembrane region" description="Helical" evidence="7">
    <location>
        <begin position="185"/>
        <end position="205"/>
    </location>
</feature>
<comment type="similarity">
    <text evidence="2">Belongs to the 4-toluene sulfonate uptake permease (TSUP) (TC 2.A.102) family.</text>
</comment>
<protein>
    <recommendedName>
        <fullName evidence="10">Sulfite exporter TauE/SafE family protein 3-like</fullName>
    </recommendedName>
</protein>
<feature type="transmembrane region" description="Helical" evidence="7">
    <location>
        <begin position="325"/>
        <end position="348"/>
    </location>
</feature>
<reference evidence="8" key="2">
    <citation type="journal article" date="2023" name="Plants (Basel)">
        <title>Annotation of the Turnera subulata (Passifloraceae) Draft Genome Reveals the S-Locus Evolved after the Divergence of Turneroideae from Passifloroideae in a Stepwise Manner.</title>
        <authorList>
            <person name="Henning P.M."/>
            <person name="Roalson E.H."/>
            <person name="Mir W."/>
            <person name="McCubbin A.G."/>
            <person name="Shore J.S."/>
        </authorList>
    </citation>
    <scope>NUCLEOTIDE SEQUENCE</scope>
    <source>
        <strain evidence="8">F60SS</strain>
    </source>
</reference>
<accession>A0A9Q0G2W8</accession>
<feature type="transmembrane region" description="Helical" evidence="7">
    <location>
        <begin position="468"/>
        <end position="490"/>
    </location>
</feature>
<feature type="transmembrane region" description="Helical" evidence="7">
    <location>
        <begin position="369"/>
        <end position="390"/>
    </location>
</feature>
<evidence type="ECO:0000256" key="6">
    <source>
        <dbReference type="SAM" id="MobiDB-lite"/>
    </source>
</evidence>
<keyword evidence="4 7" id="KW-1133">Transmembrane helix</keyword>
<feature type="transmembrane region" description="Helical" evidence="7">
    <location>
        <begin position="211"/>
        <end position="233"/>
    </location>
</feature>
<evidence type="ECO:0000256" key="7">
    <source>
        <dbReference type="SAM" id="Phobius"/>
    </source>
</evidence>
<evidence type="ECO:0000256" key="1">
    <source>
        <dbReference type="ARBA" id="ARBA00004141"/>
    </source>
</evidence>
<dbReference type="GO" id="GO:0031464">
    <property type="term" value="C:Cul4A-RING E3 ubiquitin ligase complex"/>
    <property type="evidence" value="ECO:0007669"/>
    <property type="project" value="TreeGrafter"/>
</dbReference>
<gene>
    <name evidence="8" type="ORF">Tsubulata_042129</name>
</gene>
<dbReference type="GO" id="GO:0016567">
    <property type="term" value="P:protein ubiquitination"/>
    <property type="evidence" value="ECO:0007669"/>
    <property type="project" value="TreeGrafter"/>
</dbReference>
<dbReference type="InterPro" id="IPR002781">
    <property type="entry name" value="TM_pro_TauE-like"/>
</dbReference>
<name>A0A9Q0G2W8_9ROSI</name>
<evidence type="ECO:0008006" key="10">
    <source>
        <dbReference type="Google" id="ProtNLM"/>
    </source>
</evidence>
<comment type="subcellular location">
    <subcellularLocation>
        <location evidence="1">Membrane</location>
        <topology evidence="1">Multi-pass membrane protein</topology>
    </subcellularLocation>
</comment>
<dbReference type="EMBL" id="JAKUCV010002458">
    <property type="protein sequence ID" value="KAJ4842583.1"/>
    <property type="molecule type" value="Genomic_DNA"/>
</dbReference>
<organism evidence="8 9">
    <name type="scientific">Turnera subulata</name>
    <dbReference type="NCBI Taxonomy" id="218843"/>
    <lineage>
        <taxon>Eukaryota</taxon>
        <taxon>Viridiplantae</taxon>
        <taxon>Streptophyta</taxon>
        <taxon>Embryophyta</taxon>
        <taxon>Tracheophyta</taxon>
        <taxon>Spermatophyta</taxon>
        <taxon>Magnoliopsida</taxon>
        <taxon>eudicotyledons</taxon>
        <taxon>Gunneridae</taxon>
        <taxon>Pentapetalae</taxon>
        <taxon>rosids</taxon>
        <taxon>fabids</taxon>
        <taxon>Malpighiales</taxon>
        <taxon>Passifloraceae</taxon>
        <taxon>Turnera</taxon>
    </lineage>
</organism>
<evidence type="ECO:0000313" key="8">
    <source>
        <dbReference type="EMBL" id="KAJ4842583.1"/>
    </source>
</evidence>
<dbReference type="Proteomes" id="UP001141552">
    <property type="component" value="Unassembled WGS sequence"/>
</dbReference>
<reference evidence="8" key="1">
    <citation type="submission" date="2022-02" db="EMBL/GenBank/DDBJ databases">
        <authorList>
            <person name="Henning P.M."/>
            <person name="McCubbin A.G."/>
            <person name="Shore J.S."/>
        </authorList>
    </citation>
    <scope>NUCLEOTIDE SEQUENCE</scope>
    <source>
        <strain evidence="8">F60SS</strain>
        <tissue evidence="8">Leaves</tissue>
    </source>
</reference>
<evidence type="ECO:0000256" key="2">
    <source>
        <dbReference type="ARBA" id="ARBA00009142"/>
    </source>
</evidence>
<feature type="transmembrane region" description="Helical" evidence="7">
    <location>
        <begin position="118"/>
        <end position="143"/>
    </location>
</feature>
<dbReference type="Pfam" id="PF01925">
    <property type="entry name" value="TauE"/>
    <property type="match status" value="2"/>
</dbReference>
<dbReference type="AlphaFoldDB" id="A0A9Q0G2W8"/>
<dbReference type="OrthoDB" id="434519at2759"/>
<feature type="transmembrane region" description="Helical" evidence="7">
    <location>
        <begin position="410"/>
        <end position="430"/>
    </location>
</feature>
<sequence>MTRSKRASIEVGLELNTASLRKIKPDGPESRQSNTEPCATAARNENRLVKSFWSCHSEGWKQTREYRKADCKSSLQQEVTTNNGTLKQEPRHITNGRSSYQHVWPEIKLDWKIVVGSIIGFTGAACGSVGGVGGGGIFVPMLAVVIGFDPKSSTAMSKCMITGAAAATVGYNLRMRHPTLELPLIDYDLALLFQPMLILGISIGVTLNVIFADWMITVLLIFLFIVISTRAFYKGVDTWKKETKLKRKSAGPSKSNDTNPIEDVESKPPPDQGPIKGTPTENKKEGVSIIKNVYWKELGFLISVWLIILVLQIGKNYSTTCSWEYWLLDVLQIPVTLCVSSYEAINLYKGRRKIASLGDKPLKLQPHKLVFYCALGVFAGIIGGMLGLGGGSVLGPLFLEMGVPPQVSSATATFAMMFSGSMSVVEYYLLKRFPVPYALYFFAVATISALVGQHVVRKVIKVLGRASLIIFFLAFTIFVSAISLGGVGLARMIQRIDRKEYMGFESLCS</sequence>
<keyword evidence="9" id="KW-1185">Reference proteome</keyword>
<dbReference type="GO" id="GO:0016020">
    <property type="term" value="C:membrane"/>
    <property type="evidence" value="ECO:0007669"/>
    <property type="project" value="UniProtKB-SubCell"/>
</dbReference>
<feature type="transmembrane region" description="Helical" evidence="7">
    <location>
        <begin position="437"/>
        <end position="456"/>
    </location>
</feature>
<evidence type="ECO:0000256" key="3">
    <source>
        <dbReference type="ARBA" id="ARBA00022692"/>
    </source>
</evidence>